<dbReference type="InterPro" id="IPR035906">
    <property type="entry name" value="MetI-like_sf"/>
</dbReference>
<feature type="transmembrane region" description="Helical" evidence="7">
    <location>
        <begin position="102"/>
        <end position="127"/>
    </location>
</feature>
<evidence type="ECO:0000256" key="2">
    <source>
        <dbReference type="ARBA" id="ARBA00022448"/>
    </source>
</evidence>
<feature type="domain" description="ABC transmembrane type-1" evidence="8">
    <location>
        <begin position="100"/>
        <end position="291"/>
    </location>
</feature>
<dbReference type="NCBIfam" id="NF045476">
    <property type="entry name" value="Opp4C"/>
    <property type="match status" value="1"/>
</dbReference>
<dbReference type="Proteomes" id="UP001623592">
    <property type="component" value="Unassembled WGS sequence"/>
</dbReference>
<keyword evidence="2 7" id="KW-0813">Transport</keyword>
<gene>
    <name evidence="9" type="primary">opp4C</name>
    <name evidence="9" type="ORF">ACJDT4_04075</name>
</gene>
<comment type="caution">
    <text evidence="9">The sequence shown here is derived from an EMBL/GenBank/DDBJ whole genome shotgun (WGS) entry which is preliminary data.</text>
</comment>
<dbReference type="CDD" id="cd06261">
    <property type="entry name" value="TM_PBP2"/>
    <property type="match status" value="1"/>
</dbReference>
<organism evidence="9 10">
    <name type="scientific">Clostridium neuense</name>
    <dbReference type="NCBI Taxonomy" id="1728934"/>
    <lineage>
        <taxon>Bacteria</taxon>
        <taxon>Bacillati</taxon>
        <taxon>Bacillota</taxon>
        <taxon>Clostridia</taxon>
        <taxon>Eubacteriales</taxon>
        <taxon>Clostridiaceae</taxon>
        <taxon>Clostridium</taxon>
    </lineage>
</organism>
<dbReference type="InterPro" id="IPR000515">
    <property type="entry name" value="MetI-like"/>
</dbReference>
<evidence type="ECO:0000313" key="10">
    <source>
        <dbReference type="Proteomes" id="UP001623592"/>
    </source>
</evidence>
<evidence type="ECO:0000256" key="3">
    <source>
        <dbReference type="ARBA" id="ARBA00022475"/>
    </source>
</evidence>
<dbReference type="PROSITE" id="PS50928">
    <property type="entry name" value="ABC_TM1"/>
    <property type="match status" value="1"/>
</dbReference>
<keyword evidence="10" id="KW-1185">Reference proteome</keyword>
<sequence>MSEVKTEVENNNSLIFESVENEEDESYIKAVVHRFLKHKLAVFGVVIMIILVVCAVLAPIIAPQNPYKVTNVFSGAPSGDHLLGTDKVGRDVLSRLIYGARVSLIVGIGAVAISAVIGTTLGLLSGYAGGWIDMLIMRVADMFMSFPQMMLIMVIVSIVGPKLSNVIIVLGFLGWPSIARLVRGSTLSVKESDYIKSTVVLGFKTPRILFLHILPNIFAPILVNITFGIANAIIMEASLSFLGLGVQPPTASWGNMLTDSQSISVLTSQPWLWIPPGVMIIVSVLSVNFIGDGMRDALDPKKFR</sequence>
<evidence type="ECO:0000313" key="9">
    <source>
        <dbReference type="EMBL" id="MFL0249589.1"/>
    </source>
</evidence>
<evidence type="ECO:0000259" key="8">
    <source>
        <dbReference type="PROSITE" id="PS50928"/>
    </source>
</evidence>
<proteinExistence type="inferred from homology"/>
<feature type="transmembrane region" description="Helical" evidence="7">
    <location>
        <begin position="271"/>
        <end position="291"/>
    </location>
</feature>
<evidence type="ECO:0000256" key="1">
    <source>
        <dbReference type="ARBA" id="ARBA00004651"/>
    </source>
</evidence>
<comment type="similarity">
    <text evidence="7">Belongs to the binding-protein-dependent transport system permease family.</text>
</comment>
<dbReference type="PANTHER" id="PTHR43386">
    <property type="entry name" value="OLIGOPEPTIDE TRANSPORT SYSTEM PERMEASE PROTEIN APPC"/>
    <property type="match status" value="1"/>
</dbReference>
<comment type="subcellular location">
    <subcellularLocation>
        <location evidence="1 7">Cell membrane</location>
        <topology evidence="1 7">Multi-pass membrane protein</topology>
    </subcellularLocation>
</comment>
<name>A0ABW8TAS0_9CLOT</name>
<evidence type="ECO:0000256" key="6">
    <source>
        <dbReference type="ARBA" id="ARBA00023136"/>
    </source>
</evidence>
<dbReference type="InterPro" id="IPR050366">
    <property type="entry name" value="BP-dependent_transpt_permease"/>
</dbReference>
<evidence type="ECO:0000256" key="4">
    <source>
        <dbReference type="ARBA" id="ARBA00022692"/>
    </source>
</evidence>
<protein>
    <submittedName>
        <fullName evidence="9">Oligopeptide ABC transporter permease</fullName>
    </submittedName>
</protein>
<reference evidence="9 10" key="1">
    <citation type="submission" date="2024-11" db="EMBL/GenBank/DDBJ databases">
        <authorList>
            <person name="Heng Y.C."/>
            <person name="Lim A.C.H."/>
            <person name="Lee J.K.Y."/>
            <person name="Kittelmann S."/>
        </authorList>
    </citation>
    <scope>NUCLEOTIDE SEQUENCE [LARGE SCALE GENOMIC DNA]</scope>
    <source>
        <strain evidence="9 10">WILCCON 0114</strain>
    </source>
</reference>
<keyword evidence="5 7" id="KW-1133">Transmembrane helix</keyword>
<dbReference type="InterPro" id="IPR025966">
    <property type="entry name" value="OppC_N"/>
</dbReference>
<dbReference type="PANTHER" id="PTHR43386:SF1">
    <property type="entry name" value="D,D-DIPEPTIDE TRANSPORT SYSTEM PERMEASE PROTEIN DDPC-RELATED"/>
    <property type="match status" value="1"/>
</dbReference>
<keyword evidence="6 7" id="KW-0472">Membrane</keyword>
<keyword evidence="4 7" id="KW-0812">Transmembrane</keyword>
<dbReference type="Pfam" id="PF12911">
    <property type="entry name" value="OppC_N"/>
    <property type="match status" value="1"/>
</dbReference>
<dbReference type="InterPro" id="IPR053523">
    <property type="entry name" value="Oligopeptide_permease_AppC"/>
</dbReference>
<dbReference type="Pfam" id="PF00528">
    <property type="entry name" value="BPD_transp_1"/>
    <property type="match status" value="1"/>
</dbReference>
<feature type="transmembrane region" description="Helical" evidence="7">
    <location>
        <begin position="213"/>
        <end position="234"/>
    </location>
</feature>
<accession>A0ABW8TAS0</accession>
<dbReference type="EMBL" id="JBJIAA010000003">
    <property type="protein sequence ID" value="MFL0249589.1"/>
    <property type="molecule type" value="Genomic_DNA"/>
</dbReference>
<dbReference type="SUPFAM" id="SSF161098">
    <property type="entry name" value="MetI-like"/>
    <property type="match status" value="1"/>
</dbReference>
<evidence type="ECO:0000256" key="7">
    <source>
        <dbReference type="RuleBase" id="RU363032"/>
    </source>
</evidence>
<keyword evidence="3" id="KW-1003">Cell membrane</keyword>
<dbReference type="RefSeq" id="WP_406786259.1">
    <property type="nucleotide sequence ID" value="NZ_JBJIAA010000003.1"/>
</dbReference>
<dbReference type="Gene3D" id="1.10.3720.10">
    <property type="entry name" value="MetI-like"/>
    <property type="match status" value="1"/>
</dbReference>
<feature type="transmembrane region" description="Helical" evidence="7">
    <location>
        <begin position="40"/>
        <end position="62"/>
    </location>
</feature>
<evidence type="ECO:0000256" key="5">
    <source>
        <dbReference type="ARBA" id="ARBA00022989"/>
    </source>
</evidence>